<dbReference type="AlphaFoldDB" id="A0A7C9ISH9"/>
<gene>
    <name evidence="1" type="ORF">GQ651_09020</name>
</gene>
<dbReference type="InterPro" id="IPR024072">
    <property type="entry name" value="DHFR-like_dom_sf"/>
</dbReference>
<sequence>MTHFTLTVATSADGYIARATDDAPQSWASPEEQALFFRDVEAADWAIMGRHTHEAADKPHRRRIIFSTGRGGWRRPTQLWLDPRDLTPGDLAGRVAGVAPLERGLILGGTRVHDWFLAHGAIDRVNLTVEPVTFGGGLPVFSDSAGEDPVGLFTRHGFAILSEEVLNGEGTRYLELEKAVLPDGLTSEAR</sequence>
<accession>A0A7C9ISH9</accession>
<evidence type="ECO:0000313" key="1">
    <source>
        <dbReference type="EMBL" id="MXQ07985.1"/>
    </source>
</evidence>
<comment type="caution">
    <text evidence="1">The sequence shown here is derived from an EMBL/GenBank/DDBJ whole genome shotgun (WGS) entry which is preliminary data.</text>
</comment>
<keyword evidence="2" id="KW-1185">Reference proteome</keyword>
<organism evidence="1 2">
    <name type="scientific">Kangsaoukella pontilimi</name>
    <dbReference type="NCBI Taxonomy" id="2691042"/>
    <lineage>
        <taxon>Bacteria</taxon>
        <taxon>Pseudomonadati</taxon>
        <taxon>Pseudomonadota</taxon>
        <taxon>Alphaproteobacteria</taxon>
        <taxon>Rhodobacterales</taxon>
        <taxon>Paracoccaceae</taxon>
        <taxon>Kangsaoukella</taxon>
    </lineage>
</organism>
<reference evidence="1 2" key="2">
    <citation type="submission" date="2020-03" db="EMBL/GenBank/DDBJ databases">
        <title>Kangsaoukella pontilimi gen. nov., sp. nov., a new member of the family Rhodobacteraceae isolated from a tidal mudflat.</title>
        <authorList>
            <person name="Kim I.S."/>
        </authorList>
    </citation>
    <scope>NUCLEOTIDE SEQUENCE [LARGE SCALE GENOMIC DNA]</scope>
    <source>
        <strain evidence="1 2">GH1-50</strain>
    </source>
</reference>
<evidence type="ECO:0000313" key="2">
    <source>
        <dbReference type="Proteomes" id="UP000480350"/>
    </source>
</evidence>
<dbReference type="EMBL" id="WUPT01000001">
    <property type="protein sequence ID" value="MXQ07985.1"/>
    <property type="molecule type" value="Genomic_DNA"/>
</dbReference>
<dbReference type="Gene3D" id="3.40.430.10">
    <property type="entry name" value="Dihydrofolate Reductase, subunit A"/>
    <property type="match status" value="1"/>
</dbReference>
<protein>
    <submittedName>
        <fullName evidence="1">Uncharacterized protein</fullName>
    </submittedName>
</protein>
<proteinExistence type="predicted"/>
<name>A0A7C9ISH9_9RHOB</name>
<reference evidence="1 2" key="1">
    <citation type="submission" date="2019-12" db="EMBL/GenBank/DDBJ databases">
        <authorList>
            <person name="Lee S.D."/>
        </authorList>
    </citation>
    <scope>NUCLEOTIDE SEQUENCE [LARGE SCALE GENOMIC DNA]</scope>
    <source>
        <strain evidence="1 2">GH1-50</strain>
    </source>
</reference>
<dbReference type="RefSeq" id="WP_160763825.1">
    <property type="nucleotide sequence ID" value="NZ_WUPT01000001.1"/>
</dbReference>
<dbReference type="PANTHER" id="PTHR38011">
    <property type="entry name" value="DIHYDROFOLATE REDUCTASE FAMILY PROTEIN (AFU_ORTHOLOGUE AFUA_8G06820)"/>
    <property type="match status" value="1"/>
</dbReference>
<dbReference type="SUPFAM" id="SSF53597">
    <property type="entry name" value="Dihydrofolate reductase-like"/>
    <property type="match status" value="1"/>
</dbReference>
<dbReference type="InterPro" id="IPR050765">
    <property type="entry name" value="Riboflavin_Biosynth_HTPR"/>
</dbReference>
<dbReference type="Proteomes" id="UP000480350">
    <property type="component" value="Unassembled WGS sequence"/>
</dbReference>